<evidence type="ECO:0000256" key="5">
    <source>
        <dbReference type="ARBA" id="ARBA00022664"/>
    </source>
</evidence>
<keyword evidence="7" id="KW-0539">Nucleus</keyword>
<name>A0A4C1ZLW2_EUMVA</name>
<feature type="domain" description="SDE2-like" evidence="10">
    <location>
        <begin position="68"/>
        <end position="166"/>
    </location>
</feature>
<dbReference type="InterPro" id="IPR053822">
    <property type="entry name" value="SDE2-like_dom"/>
</dbReference>
<dbReference type="GO" id="GO:0006397">
    <property type="term" value="P:mRNA processing"/>
    <property type="evidence" value="ECO:0007669"/>
    <property type="project" value="UniProtKB-KW"/>
</dbReference>
<dbReference type="Pfam" id="PF22782">
    <property type="entry name" value="SDE2"/>
    <property type="match status" value="1"/>
</dbReference>
<organism evidence="11 12">
    <name type="scientific">Eumeta variegata</name>
    <name type="common">Bagworm moth</name>
    <name type="synonym">Eumeta japonica</name>
    <dbReference type="NCBI Taxonomy" id="151549"/>
    <lineage>
        <taxon>Eukaryota</taxon>
        <taxon>Metazoa</taxon>
        <taxon>Ecdysozoa</taxon>
        <taxon>Arthropoda</taxon>
        <taxon>Hexapoda</taxon>
        <taxon>Insecta</taxon>
        <taxon>Pterygota</taxon>
        <taxon>Neoptera</taxon>
        <taxon>Endopterygota</taxon>
        <taxon>Lepidoptera</taxon>
        <taxon>Glossata</taxon>
        <taxon>Ditrysia</taxon>
        <taxon>Tineoidea</taxon>
        <taxon>Psychidae</taxon>
        <taxon>Oiketicinae</taxon>
        <taxon>Eumeta</taxon>
    </lineage>
</organism>
<dbReference type="OrthoDB" id="547031at2759"/>
<evidence type="ECO:0000256" key="6">
    <source>
        <dbReference type="ARBA" id="ARBA00023187"/>
    </source>
</evidence>
<evidence type="ECO:0000256" key="4">
    <source>
        <dbReference type="ARBA" id="ARBA00022490"/>
    </source>
</evidence>
<comment type="similarity">
    <text evidence="3">Belongs to the SDE2 family.</text>
</comment>
<comment type="subcellular location">
    <subcellularLocation>
        <location evidence="2">Cytoplasm</location>
    </subcellularLocation>
    <subcellularLocation>
        <location evidence="1">Nucleus</location>
    </subcellularLocation>
</comment>
<evidence type="ECO:0000259" key="10">
    <source>
        <dbReference type="Pfam" id="PF22782"/>
    </source>
</evidence>
<evidence type="ECO:0000256" key="2">
    <source>
        <dbReference type="ARBA" id="ARBA00004496"/>
    </source>
</evidence>
<keyword evidence="5" id="KW-0507">mRNA processing</keyword>
<feature type="compositionally biased region" description="Basic and acidic residues" evidence="9">
    <location>
        <begin position="177"/>
        <end position="188"/>
    </location>
</feature>
<gene>
    <name evidence="11" type="primary">sde2</name>
    <name evidence="11" type="ORF">EVAR_63818_1</name>
</gene>
<keyword evidence="12" id="KW-1185">Reference proteome</keyword>
<comment type="caution">
    <text evidence="11">The sequence shown here is derived from an EMBL/GenBank/DDBJ whole genome shotgun (WGS) entry which is preliminary data.</text>
</comment>
<dbReference type="PANTHER" id="PTHR12786">
    <property type="entry name" value="SPLICING FACTOR SF3A-RELATED"/>
    <property type="match status" value="1"/>
</dbReference>
<protein>
    <submittedName>
        <fullName evidence="11">Replication stress response regulator SDE2</fullName>
    </submittedName>
</protein>
<sequence>MPYQVYYEHHSFGEFETNYTLTEVKQRLSSKLGISATDIYATHNGKIVSNKFCPEEQDVVRFHTRLVGGKGGFGSMLRAIGAQIEKTTNREACRDLSGRRLRDINEEKRLRKWLDGQAEREREALERKQKKLEKLVAEPNIEVDLSNTSYEKERLQIPERVSAAVDVGWQAASTSEGVKRKAQENDCKGKKKKKLWIDAELSDCSSLSEDEDDDVGPKSSPGPAVSTDSGNESDRASEISNKI</sequence>
<dbReference type="GO" id="GO:0005634">
    <property type="term" value="C:nucleus"/>
    <property type="evidence" value="ECO:0007669"/>
    <property type="project" value="UniProtKB-SubCell"/>
</dbReference>
<accession>A0A4C1ZLW2</accession>
<dbReference type="AlphaFoldDB" id="A0A4C1ZLW2"/>
<evidence type="ECO:0000256" key="9">
    <source>
        <dbReference type="SAM" id="MobiDB-lite"/>
    </source>
</evidence>
<feature type="region of interest" description="Disordered" evidence="9">
    <location>
        <begin position="204"/>
        <end position="243"/>
    </location>
</feature>
<keyword evidence="4" id="KW-0963">Cytoplasm</keyword>
<feature type="region of interest" description="Disordered" evidence="9">
    <location>
        <begin position="173"/>
        <end position="192"/>
    </location>
</feature>
<evidence type="ECO:0000256" key="8">
    <source>
        <dbReference type="ARBA" id="ARBA00023306"/>
    </source>
</evidence>
<evidence type="ECO:0000256" key="7">
    <source>
        <dbReference type="ARBA" id="ARBA00023242"/>
    </source>
</evidence>
<proteinExistence type="inferred from homology"/>
<evidence type="ECO:0000313" key="12">
    <source>
        <dbReference type="Proteomes" id="UP000299102"/>
    </source>
</evidence>
<dbReference type="GO" id="GO:0005737">
    <property type="term" value="C:cytoplasm"/>
    <property type="evidence" value="ECO:0007669"/>
    <property type="project" value="UniProtKB-SubCell"/>
</dbReference>
<dbReference type="PANTHER" id="PTHR12786:SF1">
    <property type="entry name" value="SPLICING REGULATOR SDE2"/>
    <property type="match status" value="1"/>
</dbReference>
<evidence type="ECO:0000256" key="1">
    <source>
        <dbReference type="ARBA" id="ARBA00004123"/>
    </source>
</evidence>
<dbReference type="InterPro" id="IPR051421">
    <property type="entry name" value="RNA_Proc_DNA_Dmg_Regulator"/>
</dbReference>
<dbReference type="GO" id="GO:0008380">
    <property type="term" value="P:RNA splicing"/>
    <property type="evidence" value="ECO:0007669"/>
    <property type="project" value="UniProtKB-KW"/>
</dbReference>
<keyword evidence="6" id="KW-0508">mRNA splicing</keyword>
<evidence type="ECO:0000313" key="11">
    <source>
        <dbReference type="EMBL" id="GBP87879.1"/>
    </source>
</evidence>
<reference evidence="11 12" key="1">
    <citation type="journal article" date="2019" name="Commun. Biol.">
        <title>The bagworm genome reveals a unique fibroin gene that provides high tensile strength.</title>
        <authorList>
            <person name="Kono N."/>
            <person name="Nakamura H."/>
            <person name="Ohtoshi R."/>
            <person name="Tomita M."/>
            <person name="Numata K."/>
            <person name="Arakawa K."/>
        </authorList>
    </citation>
    <scope>NUCLEOTIDE SEQUENCE [LARGE SCALE GENOMIC DNA]</scope>
</reference>
<dbReference type="STRING" id="151549.A0A4C1ZLW2"/>
<dbReference type="Proteomes" id="UP000299102">
    <property type="component" value="Unassembled WGS sequence"/>
</dbReference>
<dbReference type="EMBL" id="BGZK01001892">
    <property type="protein sequence ID" value="GBP87879.1"/>
    <property type="molecule type" value="Genomic_DNA"/>
</dbReference>
<evidence type="ECO:0000256" key="3">
    <source>
        <dbReference type="ARBA" id="ARBA00008726"/>
    </source>
</evidence>
<keyword evidence="8" id="KW-0131">Cell cycle</keyword>